<dbReference type="PANTHER" id="PTHR30026">
    <property type="entry name" value="OUTER MEMBRANE PROTEIN TOLC"/>
    <property type="match status" value="1"/>
</dbReference>
<reference evidence="10" key="1">
    <citation type="submission" date="2016-11" db="EMBL/GenBank/DDBJ databases">
        <title>Trade-off between light-utilization and light-protection in marine flavobacteria.</title>
        <authorList>
            <person name="Kumagai Y."/>
            <person name="Yoshizawa S."/>
            <person name="Kogure K."/>
        </authorList>
    </citation>
    <scope>NUCLEOTIDE SEQUENCE [LARGE SCALE GENOMIC DNA]</scope>
    <source>
        <strain evidence="10">SG-18</strain>
    </source>
</reference>
<dbReference type="GO" id="GO:0015288">
    <property type="term" value="F:porin activity"/>
    <property type="evidence" value="ECO:0007669"/>
    <property type="project" value="TreeGrafter"/>
</dbReference>
<keyword evidence="10" id="KW-1185">Reference proteome</keyword>
<dbReference type="Proteomes" id="UP000239366">
    <property type="component" value="Unassembled WGS sequence"/>
</dbReference>
<dbReference type="Gene3D" id="1.20.1600.10">
    <property type="entry name" value="Outer membrane efflux proteins (OEP)"/>
    <property type="match status" value="1"/>
</dbReference>
<dbReference type="GO" id="GO:0015562">
    <property type="term" value="F:efflux transmembrane transporter activity"/>
    <property type="evidence" value="ECO:0007669"/>
    <property type="project" value="InterPro"/>
</dbReference>
<dbReference type="GO" id="GO:1990281">
    <property type="term" value="C:efflux pump complex"/>
    <property type="evidence" value="ECO:0007669"/>
    <property type="project" value="TreeGrafter"/>
</dbReference>
<keyword evidence="8" id="KW-0732">Signal</keyword>
<dbReference type="OrthoDB" id="9771205at2"/>
<dbReference type="GO" id="GO:0009279">
    <property type="term" value="C:cell outer membrane"/>
    <property type="evidence" value="ECO:0007669"/>
    <property type="project" value="UniProtKB-SubCell"/>
</dbReference>
<evidence type="ECO:0000256" key="7">
    <source>
        <dbReference type="ARBA" id="ARBA00023237"/>
    </source>
</evidence>
<dbReference type="InterPro" id="IPR051906">
    <property type="entry name" value="TolC-like"/>
</dbReference>
<feature type="signal peptide" evidence="8">
    <location>
        <begin position="1"/>
        <end position="23"/>
    </location>
</feature>
<evidence type="ECO:0000256" key="5">
    <source>
        <dbReference type="ARBA" id="ARBA00022692"/>
    </source>
</evidence>
<keyword evidence="7" id="KW-0998">Cell outer membrane</keyword>
<name>A0A2S7T9E9_9FLAO</name>
<dbReference type="PANTHER" id="PTHR30026:SF20">
    <property type="entry name" value="OUTER MEMBRANE PROTEIN TOLC"/>
    <property type="match status" value="1"/>
</dbReference>
<evidence type="ECO:0000256" key="2">
    <source>
        <dbReference type="ARBA" id="ARBA00007613"/>
    </source>
</evidence>
<protein>
    <recommendedName>
        <fullName evidence="11">TolC family protein</fullName>
    </recommendedName>
</protein>
<evidence type="ECO:0000256" key="3">
    <source>
        <dbReference type="ARBA" id="ARBA00022448"/>
    </source>
</evidence>
<dbReference type="Gene3D" id="3.40.50.2300">
    <property type="match status" value="2"/>
</dbReference>
<evidence type="ECO:0000313" key="10">
    <source>
        <dbReference type="Proteomes" id="UP000239366"/>
    </source>
</evidence>
<comment type="caution">
    <text evidence="9">The sequence shown here is derived from an EMBL/GenBank/DDBJ whole genome shotgun (WGS) entry which is preliminary data.</text>
</comment>
<evidence type="ECO:0008006" key="11">
    <source>
        <dbReference type="Google" id="ProtNLM"/>
    </source>
</evidence>
<dbReference type="EMBL" id="MQVX01000001">
    <property type="protein sequence ID" value="PQJ16562.1"/>
    <property type="molecule type" value="Genomic_DNA"/>
</dbReference>
<keyword evidence="3" id="KW-0813">Transport</keyword>
<evidence type="ECO:0000313" key="9">
    <source>
        <dbReference type="EMBL" id="PQJ16562.1"/>
    </source>
</evidence>
<evidence type="ECO:0000256" key="4">
    <source>
        <dbReference type="ARBA" id="ARBA00022452"/>
    </source>
</evidence>
<feature type="chain" id="PRO_5015503676" description="TolC family protein" evidence="8">
    <location>
        <begin position="24"/>
        <end position="782"/>
    </location>
</feature>
<evidence type="ECO:0000256" key="8">
    <source>
        <dbReference type="SAM" id="SignalP"/>
    </source>
</evidence>
<sequence>MNHSAKRSLALLFILIATSSSFAQKKTIDIGILLDKRTLKIDSLLHQMKWQISAVVGEDAVIRFPNEYLLTNEFSSEKALINYRDLTAKTDLILAFGLVNANVLGDLDTFDNPTILFGALNKDLSNLELSQQTSGTENFTYLIKKESYLDDLKVFQKLTGFKKVGVLIERPLVKRLNVDEVFSSIFQELKADFKIIPFDSVGDISDGLVDVDAVYMAGGFLLNQEEVKKLAQLIIDKKLPSFTSLGTEAVHQGIMATNQSDDSFDQFIRRIALSVEGFINGESLAEMPVFIESNNHLTLNYNTAQKVGVPIKYSLINSTTFVGEMKNSLSRKTFNALEIIDLALARNLTLLSGEKEVALTGQDVRIAKSSYLPSITASSRSVYVDPDLAAVSLGQNPEFSTTGNITLQQVLFSEASNANIRIQRKLNQAQEEAYKATALDIVFDGFNVYFNALILKANLQIQMRNLELTRENLKIAEQNFAAGQTGKSDQLRFQSQVAQDKQAVIEAVNQLEQGYININQLLNYNLDEEIDIEDLELDGIFKEYSYEQLVRLLDNPVSREPFIAFLVEEAKKNAPELKSLKYTIEAVDRSLKLNTSGRFLPTLSLQSQYNQVFNRSGAGSTSPSGFELINTNYNVALNLSIPIVNQNQNNINRQINQIQIDQLTINQANTTLAIDRNIRSTVLNVINQISNIELSKISEQAAKEALSLTQSSYSNGAVTVIQLIDAQNNYLNAQLASTNAVYNYLINALQLERFLGYYFLLNSEEDNAAFNARFLAYLKNAN</sequence>
<dbReference type="Pfam" id="PF02321">
    <property type="entry name" value="OEP"/>
    <property type="match status" value="2"/>
</dbReference>
<comment type="subcellular location">
    <subcellularLocation>
        <location evidence="1">Cell outer membrane</location>
    </subcellularLocation>
</comment>
<evidence type="ECO:0000256" key="6">
    <source>
        <dbReference type="ARBA" id="ARBA00023136"/>
    </source>
</evidence>
<keyword evidence="4" id="KW-1134">Transmembrane beta strand</keyword>
<accession>A0A2S7T9E9</accession>
<comment type="similarity">
    <text evidence="2">Belongs to the outer membrane factor (OMF) (TC 1.B.17) family.</text>
</comment>
<dbReference type="InterPro" id="IPR003423">
    <property type="entry name" value="OMP_efflux"/>
</dbReference>
<dbReference type="SUPFAM" id="SSF56954">
    <property type="entry name" value="Outer membrane efflux proteins (OEP)"/>
    <property type="match status" value="1"/>
</dbReference>
<keyword evidence="6" id="KW-0472">Membrane</keyword>
<dbReference type="AlphaFoldDB" id="A0A2S7T9E9"/>
<evidence type="ECO:0000256" key="1">
    <source>
        <dbReference type="ARBA" id="ARBA00004442"/>
    </source>
</evidence>
<organism evidence="9 10">
    <name type="scientific">Aureicoccus marinus</name>
    <dbReference type="NCBI Taxonomy" id="754435"/>
    <lineage>
        <taxon>Bacteria</taxon>
        <taxon>Pseudomonadati</taxon>
        <taxon>Bacteroidota</taxon>
        <taxon>Flavobacteriia</taxon>
        <taxon>Flavobacteriales</taxon>
        <taxon>Flavobacteriaceae</taxon>
        <taxon>Aureicoccus</taxon>
    </lineage>
</organism>
<gene>
    <name evidence="9" type="ORF">BST99_13285</name>
</gene>
<proteinExistence type="inferred from homology"/>
<keyword evidence="5" id="KW-0812">Transmembrane</keyword>